<dbReference type="PROSITE" id="PS50262">
    <property type="entry name" value="G_PROTEIN_RECEP_F1_2"/>
    <property type="match status" value="1"/>
</dbReference>
<accession>A0A3Q0S7W4</accession>
<evidence type="ECO:0000259" key="13">
    <source>
        <dbReference type="PROSITE" id="PS50262"/>
    </source>
</evidence>
<dbReference type="InterPro" id="IPR017452">
    <property type="entry name" value="GPCR_Rhodpsn_7TM"/>
</dbReference>
<proteinExistence type="inferred from homology"/>
<feature type="domain" description="G-protein coupled receptors family 1 profile" evidence="13">
    <location>
        <begin position="51"/>
        <end position="303"/>
    </location>
</feature>
<evidence type="ECO:0000256" key="3">
    <source>
        <dbReference type="ARBA" id="ARBA00022692"/>
    </source>
</evidence>
<dbReference type="GO" id="GO:0016493">
    <property type="term" value="F:C-C chemokine receptor activity"/>
    <property type="evidence" value="ECO:0007669"/>
    <property type="project" value="TreeGrafter"/>
</dbReference>
<feature type="transmembrane region" description="Helical" evidence="12">
    <location>
        <begin position="242"/>
        <end position="260"/>
    </location>
</feature>
<keyword evidence="10 11" id="KW-0807">Transducer</keyword>
<evidence type="ECO:0000256" key="6">
    <source>
        <dbReference type="ARBA" id="ARBA00023136"/>
    </source>
</evidence>
<name>A0A3Q0S7W4_AMPCI</name>
<dbReference type="GO" id="GO:0004947">
    <property type="term" value="F:bradykinin receptor activity"/>
    <property type="evidence" value="ECO:0007669"/>
    <property type="project" value="InterPro"/>
</dbReference>
<dbReference type="PROSITE" id="PS00237">
    <property type="entry name" value="G_PROTEIN_RECEP_F1_1"/>
    <property type="match status" value="1"/>
</dbReference>
<dbReference type="GO" id="GO:0007204">
    <property type="term" value="P:positive regulation of cytosolic calcium ion concentration"/>
    <property type="evidence" value="ECO:0007669"/>
    <property type="project" value="TreeGrafter"/>
</dbReference>
<dbReference type="SUPFAM" id="SSF81321">
    <property type="entry name" value="Family A G protein-coupled receptor-like"/>
    <property type="match status" value="1"/>
</dbReference>
<feature type="transmembrane region" description="Helical" evidence="12">
    <location>
        <begin position="71"/>
        <end position="89"/>
    </location>
</feature>
<keyword evidence="8 11" id="KW-0675">Receptor</keyword>
<keyword evidence="9" id="KW-0325">Glycoprotein</keyword>
<evidence type="ECO:0000256" key="4">
    <source>
        <dbReference type="ARBA" id="ARBA00022989"/>
    </source>
</evidence>
<dbReference type="AlphaFoldDB" id="A0A3Q0S7W4"/>
<feature type="transmembrane region" description="Helical" evidence="12">
    <location>
        <begin position="200"/>
        <end position="222"/>
    </location>
</feature>
<dbReference type="InterPro" id="IPR000276">
    <property type="entry name" value="GPCR_Rhodpsn"/>
</dbReference>
<evidence type="ECO:0000256" key="11">
    <source>
        <dbReference type="RuleBase" id="RU000688"/>
    </source>
</evidence>
<dbReference type="GO" id="GO:0009897">
    <property type="term" value="C:external side of plasma membrane"/>
    <property type="evidence" value="ECO:0007669"/>
    <property type="project" value="TreeGrafter"/>
</dbReference>
<dbReference type="PANTHER" id="PTHR10489:SF957">
    <property type="entry name" value="B2 BRADYKININ RECEPTOR"/>
    <property type="match status" value="1"/>
</dbReference>
<keyword evidence="4 12" id="KW-1133">Transmembrane helix</keyword>
<feature type="transmembrane region" description="Helical" evidence="12">
    <location>
        <begin position="109"/>
        <end position="128"/>
    </location>
</feature>
<dbReference type="Gene3D" id="1.20.1070.10">
    <property type="entry name" value="Rhodopsin 7-helix transmembrane proteins"/>
    <property type="match status" value="1"/>
</dbReference>
<evidence type="ECO:0000313" key="15">
    <source>
        <dbReference type="Proteomes" id="UP000261340"/>
    </source>
</evidence>
<reference evidence="14" key="2">
    <citation type="submission" date="2025-09" db="UniProtKB">
        <authorList>
            <consortium name="Ensembl"/>
        </authorList>
    </citation>
    <scope>IDENTIFICATION</scope>
</reference>
<keyword evidence="2" id="KW-1003">Cell membrane</keyword>
<dbReference type="GeneTree" id="ENSGT01130000278308"/>
<keyword evidence="15" id="KW-1185">Reference proteome</keyword>
<protein>
    <submittedName>
        <fullName evidence="14">Bradykinin receptor B2</fullName>
    </submittedName>
</protein>
<evidence type="ECO:0000256" key="1">
    <source>
        <dbReference type="ARBA" id="ARBA00004651"/>
    </source>
</evidence>
<comment type="similarity">
    <text evidence="11">Belongs to the G-protein coupled receptor 1 family.</text>
</comment>
<evidence type="ECO:0000256" key="8">
    <source>
        <dbReference type="ARBA" id="ARBA00023170"/>
    </source>
</evidence>
<evidence type="ECO:0000256" key="9">
    <source>
        <dbReference type="ARBA" id="ARBA00023180"/>
    </source>
</evidence>
<evidence type="ECO:0000256" key="7">
    <source>
        <dbReference type="ARBA" id="ARBA00023157"/>
    </source>
</evidence>
<comment type="subcellular location">
    <subcellularLocation>
        <location evidence="1">Cell membrane</location>
        <topology evidence="1">Multi-pass membrane protein</topology>
    </subcellularLocation>
</comment>
<evidence type="ECO:0000256" key="12">
    <source>
        <dbReference type="SAM" id="Phobius"/>
    </source>
</evidence>
<feature type="transmembrane region" description="Helical" evidence="12">
    <location>
        <begin position="37"/>
        <end position="59"/>
    </location>
</feature>
<keyword evidence="6 12" id="KW-0472">Membrane</keyword>
<keyword evidence="7" id="KW-1015">Disulfide bond</keyword>
<dbReference type="Pfam" id="PF00001">
    <property type="entry name" value="7tm_1"/>
    <property type="match status" value="1"/>
</dbReference>
<dbReference type="GO" id="GO:0006955">
    <property type="term" value="P:immune response"/>
    <property type="evidence" value="ECO:0007669"/>
    <property type="project" value="TreeGrafter"/>
</dbReference>
<organism evidence="14 15">
    <name type="scientific">Amphilophus citrinellus</name>
    <name type="common">Midas cichlid</name>
    <name type="synonym">Cichlasoma citrinellum</name>
    <dbReference type="NCBI Taxonomy" id="61819"/>
    <lineage>
        <taxon>Eukaryota</taxon>
        <taxon>Metazoa</taxon>
        <taxon>Chordata</taxon>
        <taxon>Craniata</taxon>
        <taxon>Vertebrata</taxon>
        <taxon>Euteleostomi</taxon>
        <taxon>Actinopterygii</taxon>
        <taxon>Neopterygii</taxon>
        <taxon>Teleostei</taxon>
        <taxon>Neoteleostei</taxon>
        <taxon>Acanthomorphata</taxon>
        <taxon>Ovalentaria</taxon>
        <taxon>Cichlomorphae</taxon>
        <taxon>Cichliformes</taxon>
        <taxon>Cichlidae</taxon>
        <taxon>New World cichlids</taxon>
        <taxon>Cichlasomatinae</taxon>
        <taxon>Heroini</taxon>
        <taxon>Amphilophus</taxon>
    </lineage>
</organism>
<dbReference type="PRINTS" id="PR00237">
    <property type="entry name" value="GPCRRHODOPSN"/>
</dbReference>
<dbReference type="Proteomes" id="UP000261340">
    <property type="component" value="Unplaced"/>
</dbReference>
<evidence type="ECO:0000256" key="5">
    <source>
        <dbReference type="ARBA" id="ARBA00023040"/>
    </source>
</evidence>
<evidence type="ECO:0000313" key="14">
    <source>
        <dbReference type="Ensembl" id="ENSACIP00000019206.1"/>
    </source>
</evidence>
<dbReference type="OMA" id="NITSCHE"/>
<evidence type="ECO:0000256" key="2">
    <source>
        <dbReference type="ARBA" id="ARBA00022475"/>
    </source>
</evidence>
<dbReference type="GO" id="GO:0019957">
    <property type="term" value="F:C-C chemokine binding"/>
    <property type="evidence" value="ECO:0007669"/>
    <property type="project" value="TreeGrafter"/>
</dbReference>
<dbReference type="Ensembl" id="ENSACIT00000019724.1">
    <property type="protein sequence ID" value="ENSACIP00000019206.1"/>
    <property type="gene ID" value="ENSACIG00000014963.1"/>
</dbReference>
<dbReference type="PANTHER" id="PTHR10489">
    <property type="entry name" value="CELL ADHESION MOLECULE"/>
    <property type="match status" value="1"/>
</dbReference>
<dbReference type="GO" id="GO:0060326">
    <property type="term" value="P:cell chemotaxis"/>
    <property type="evidence" value="ECO:0007669"/>
    <property type="project" value="TreeGrafter"/>
</dbReference>
<dbReference type="STRING" id="61819.ENSACIP00000019206"/>
<keyword evidence="5 11" id="KW-0297">G-protein coupled receptor</keyword>
<dbReference type="InterPro" id="IPR050119">
    <property type="entry name" value="CCR1-9-like"/>
</dbReference>
<reference evidence="14" key="1">
    <citation type="submission" date="2025-08" db="UniProtKB">
        <authorList>
            <consortium name="Ensembl"/>
        </authorList>
    </citation>
    <scope>IDENTIFICATION</scope>
</reference>
<evidence type="ECO:0000256" key="10">
    <source>
        <dbReference type="ARBA" id="ARBA00023224"/>
    </source>
</evidence>
<dbReference type="GO" id="GO:0019722">
    <property type="term" value="P:calcium-mediated signaling"/>
    <property type="evidence" value="ECO:0007669"/>
    <property type="project" value="TreeGrafter"/>
</dbReference>
<feature type="transmembrane region" description="Helical" evidence="12">
    <location>
        <begin position="149"/>
        <end position="172"/>
    </location>
</feature>
<keyword evidence="3 11" id="KW-0812">Transmembrane</keyword>
<sequence length="351" mass="40073">VVNVVIYGPIKIKAITLTNTNESYCIIDHTSLIFTLFPAYILIISVLGIVFNVFVLMVFCLHKKACMVAEIYLSSLAGADLALVCFLPFWAEYVRNGYDWLFSESLCKLVPAVISMNAFCSIYFLVLISIDRYVALVHPLSLERMRSPFYAKLGCLLVWSLGLVFALPALIYRKLKFEPQSNVTVCDTDYSYSQHLVSEVMTIILSFIVPVSIISFCTVRIIHALRNRLTRGSNTERKEQKATNLILAVLLAFLICWVPFHVSKLLDVLEYVHILRCHIILLINQQVSVYLAFFNSVLNPILYIIVGKNFQKRAKELCTQWGSKRTASFTRLSTHTRLTISNHQLHKLLHR</sequence>
<dbReference type="PRINTS" id="PR00425">
    <property type="entry name" value="BRADYKININR"/>
</dbReference>
<feature type="transmembrane region" description="Helical" evidence="12">
    <location>
        <begin position="287"/>
        <end position="306"/>
    </location>
</feature>
<dbReference type="InterPro" id="IPR000496">
    <property type="entry name" value="Brdyknn_rcpt"/>
</dbReference>